<dbReference type="Pfam" id="PF07690">
    <property type="entry name" value="MFS_1"/>
    <property type="match status" value="1"/>
</dbReference>
<feature type="transmembrane region" description="Helical" evidence="10">
    <location>
        <begin position="331"/>
        <end position="352"/>
    </location>
</feature>
<evidence type="ECO:0000313" key="13">
    <source>
        <dbReference type="Proteomes" id="UP000251313"/>
    </source>
</evidence>
<feature type="transmembrane region" description="Helical" evidence="10">
    <location>
        <begin position="358"/>
        <end position="376"/>
    </location>
</feature>
<comment type="caution">
    <text evidence="12">The sequence shown here is derived from an EMBL/GenBank/DDBJ whole genome shotgun (WGS) entry which is preliminary data.</text>
</comment>
<dbReference type="PANTHER" id="PTHR23502">
    <property type="entry name" value="MAJOR FACILITATOR SUPERFAMILY"/>
    <property type="match status" value="1"/>
</dbReference>
<dbReference type="EMBL" id="UAVL01000018">
    <property type="protein sequence ID" value="SQA64159.1"/>
    <property type="molecule type" value="Genomic_DNA"/>
</dbReference>
<dbReference type="InterPro" id="IPR020846">
    <property type="entry name" value="MFS_dom"/>
</dbReference>
<feature type="transmembrane region" description="Helical" evidence="10">
    <location>
        <begin position="158"/>
        <end position="178"/>
    </location>
</feature>
<dbReference type="Gene3D" id="1.20.1720.10">
    <property type="entry name" value="Multidrug resistance protein D"/>
    <property type="match status" value="1"/>
</dbReference>
<feature type="transmembrane region" description="Helical" evidence="10">
    <location>
        <begin position="296"/>
        <end position="319"/>
    </location>
</feature>
<proteinExistence type="inferred from homology"/>
<keyword evidence="5" id="KW-1003">Cell membrane</keyword>
<feature type="transmembrane region" description="Helical" evidence="10">
    <location>
        <begin position="128"/>
        <end position="152"/>
    </location>
</feature>
<feature type="transmembrane region" description="Helical" evidence="10">
    <location>
        <begin position="204"/>
        <end position="223"/>
    </location>
</feature>
<dbReference type="CDD" id="cd17320">
    <property type="entry name" value="MFS_MdfA_MDR_like"/>
    <property type="match status" value="1"/>
</dbReference>
<dbReference type="GO" id="GO:0022857">
    <property type="term" value="F:transmembrane transporter activity"/>
    <property type="evidence" value="ECO:0007669"/>
    <property type="project" value="InterPro"/>
</dbReference>
<gene>
    <name evidence="12" type="primary">mdtL</name>
    <name evidence="12" type="ORF">NCTC11967_03255</name>
</gene>
<feature type="transmembrane region" description="Helical" evidence="10">
    <location>
        <begin position="69"/>
        <end position="89"/>
    </location>
</feature>
<evidence type="ECO:0000256" key="4">
    <source>
        <dbReference type="ARBA" id="ARBA00022448"/>
    </source>
</evidence>
<dbReference type="Proteomes" id="UP000251313">
    <property type="component" value="Unassembled WGS sequence"/>
</dbReference>
<dbReference type="SUPFAM" id="SSF103473">
    <property type="entry name" value="MFS general substrate transporter"/>
    <property type="match status" value="1"/>
</dbReference>
<organism evidence="12 13">
    <name type="scientific">Yokenella regensburgei</name>
    <dbReference type="NCBI Taxonomy" id="158877"/>
    <lineage>
        <taxon>Bacteria</taxon>
        <taxon>Pseudomonadati</taxon>
        <taxon>Pseudomonadota</taxon>
        <taxon>Gammaproteobacteria</taxon>
        <taxon>Enterobacterales</taxon>
        <taxon>Enterobacteriaceae</taxon>
        <taxon>Yokenella</taxon>
    </lineage>
</organism>
<dbReference type="RefSeq" id="WP_006817865.1">
    <property type="nucleotide sequence ID" value="NZ_CABKQJ010000012.1"/>
</dbReference>
<protein>
    <recommendedName>
        <fullName evidence="3">Multidrug resistance protein MdtL</fullName>
    </recommendedName>
</protein>
<evidence type="ECO:0000256" key="1">
    <source>
        <dbReference type="ARBA" id="ARBA00004429"/>
    </source>
</evidence>
<feature type="domain" description="Major facilitator superfamily (MFS) profile" evidence="11">
    <location>
        <begin position="1"/>
        <end position="381"/>
    </location>
</feature>
<keyword evidence="9 10" id="KW-0472">Membrane</keyword>
<dbReference type="NCBIfam" id="NF007782">
    <property type="entry name" value="PRK10473.1"/>
    <property type="match status" value="1"/>
</dbReference>
<keyword evidence="4" id="KW-0813">Transport</keyword>
<keyword evidence="6" id="KW-0997">Cell inner membrane</keyword>
<dbReference type="PROSITE" id="PS50850">
    <property type="entry name" value="MFS"/>
    <property type="match status" value="1"/>
</dbReference>
<keyword evidence="7 10" id="KW-0812">Transmembrane</keyword>
<evidence type="ECO:0000313" key="12">
    <source>
        <dbReference type="EMBL" id="SQA64159.1"/>
    </source>
</evidence>
<evidence type="ECO:0000256" key="5">
    <source>
        <dbReference type="ARBA" id="ARBA00022475"/>
    </source>
</evidence>
<dbReference type="PANTHER" id="PTHR23502:SF57">
    <property type="entry name" value="MULTIDRUG RESISTANCE PROTEIN MDTL"/>
    <property type="match status" value="1"/>
</dbReference>
<dbReference type="GO" id="GO:1990961">
    <property type="term" value="P:xenobiotic detoxification by transmembrane export across the plasma membrane"/>
    <property type="evidence" value="ECO:0007669"/>
    <property type="project" value="TreeGrafter"/>
</dbReference>
<keyword evidence="8 10" id="KW-1133">Transmembrane helix</keyword>
<dbReference type="GO" id="GO:0005886">
    <property type="term" value="C:plasma membrane"/>
    <property type="evidence" value="ECO:0007669"/>
    <property type="project" value="UniProtKB-SubCell"/>
</dbReference>
<dbReference type="AlphaFoldDB" id="A0AB38FY02"/>
<feature type="transmembrane region" description="Helical" evidence="10">
    <location>
        <begin position="243"/>
        <end position="263"/>
    </location>
</feature>
<name>A0AB38FY02_9ENTR</name>
<evidence type="ECO:0000256" key="10">
    <source>
        <dbReference type="SAM" id="Phobius"/>
    </source>
</evidence>
<dbReference type="InterPro" id="IPR011701">
    <property type="entry name" value="MFS"/>
</dbReference>
<dbReference type="InterPro" id="IPR036259">
    <property type="entry name" value="MFS_trans_sf"/>
</dbReference>
<reference evidence="12 13" key="1">
    <citation type="submission" date="2018-06" db="EMBL/GenBank/DDBJ databases">
        <authorList>
            <consortium name="Pathogen Informatics"/>
            <person name="Doyle S."/>
        </authorList>
    </citation>
    <scope>NUCLEOTIDE SEQUENCE [LARGE SCALE GENOMIC DNA]</scope>
    <source>
        <strain evidence="12 13">NCTC11967</strain>
    </source>
</reference>
<feature type="transmembrane region" description="Helical" evidence="10">
    <location>
        <begin position="95"/>
        <end position="116"/>
    </location>
</feature>
<sequence length="394" mass="41984">MTRFLFCSFALVLLYPSGIDMYLVGLPRIALDLGASEAQLHIAFSVYLAGMAAAMIFAGRIADSAGRQPVAIVGAIVFVMASVLCSQAQTSTLFLAGRFLQGVGAGSCYVVAFAILRDTLSEQKRAKVLSLINGITCIVPVLAPVIGHLIMLKFPWQSLFYMMAGMGMVVCLLSALVLKETHPGTRQNTSTDNRNTHEPLLQRFFLSRLAITTLSVTVILTFVNVSPVLLMEELGLDRGQYSSVMASTALVSMLVAFSTPFALSLFRQRTLMLTAQVMFAIAAVVLSVASSVTVSLIGFACICAGFSLGFGVTMSQALAPFALRAGVASSLLGVSQVCGSSLWIWLAAVLGINALNMLIGILIGCSIICILLIMLVTPVPATPRYEEIHHQSRS</sequence>
<dbReference type="FunFam" id="1.20.1720.10:FF:000003">
    <property type="entry name" value="Multidrug resistance protein MdtL"/>
    <property type="match status" value="1"/>
</dbReference>
<comment type="subcellular location">
    <subcellularLocation>
        <location evidence="1">Cell inner membrane</location>
        <topology evidence="1">Multi-pass membrane protein</topology>
    </subcellularLocation>
</comment>
<evidence type="ECO:0000256" key="2">
    <source>
        <dbReference type="ARBA" id="ARBA00009818"/>
    </source>
</evidence>
<accession>A0AB38FY02</accession>
<evidence type="ECO:0000256" key="9">
    <source>
        <dbReference type="ARBA" id="ARBA00023136"/>
    </source>
</evidence>
<evidence type="ECO:0000256" key="8">
    <source>
        <dbReference type="ARBA" id="ARBA00022989"/>
    </source>
</evidence>
<evidence type="ECO:0000256" key="3">
    <source>
        <dbReference type="ARBA" id="ARBA00018468"/>
    </source>
</evidence>
<evidence type="ECO:0000256" key="6">
    <source>
        <dbReference type="ARBA" id="ARBA00022519"/>
    </source>
</evidence>
<evidence type="ECO:0000256" key="7">
    <source>
        <dbReference type="ARBA" id="ARBA00022692"/>
    </source>
</evidence>
<feature type="transmembrane region" description="Helical" evidence="10">
    <location>
        <begin position="42"/>
        <end position="62"/>
    </location>
</feature>
<comment type="similarity">
    <text evidence="2">Belongs to the major facilitator superfamily. DHA1 family. MdtL (TC 2.A.1.2.22) subfamily.</text>
</comment>
<evidence type="ECO:0000259" key="11">
    <source>
        <dbReference type="PROSITE" id="PS50850"/>
    </source>
</evidence>